<name>A0ABT8M7M2_9EURY</name>
<gene>
    <name evidence="2" type="ORF">FGU65_03330</name>
</gene>
<dbReference type="Pfam" id="PF09376">
    <property type="entry name" value="NurA"/>
    <property type="match status" value="1"/>
</dbReference>
<comment type="caution">
    <text evidence="2">The sequence shown here is derived from an EMBL/GenBank/DDBJ whole genome shotgun (WGS) entry which is preliminary data.</text>
</comment>
<reference evidence="2" key="1">
    <citation type="submission" date="2019-05" db="EMBL/GenBank/DDBJ databases">
        <title>Methanoculleus sp. FWC-SCC1, a methanogenic archaeon isolated from deep marine cold seep.</title>
        <authorList>
            <person name="Chen Y.-W."/>
            <person name="Chen S.-C."/>
            <person name="Teng N.-H."/>
            <person name="Lai M.-C."/>
        </authorList>
    </citation>
    <scope>NUCLEOTIDE SEQUENCE</scope>
    <source>
        <strain evidence="2">FWC-SCC1</strain>
    </source>
</reference>
<organism evidence="2 3">
    <name type="scientific">Methanoculleus frigidifontis</name>
    <dbReference type="NCBI Taxonomy" id="2584085"/>
    <lineage>
        <taxon>Archaea</taxon>
        <taxon>Methanobacteriati</taxon>
        <taxon>Methanobacteriota</taxon>
        <taxon>Stenosarchaea group</taxon>
        <taxon>Methanomicrobia</taxon>
        <taxon>Methanomicrobiales</taxon>
        <taxon>Methanomicrobiaceae</taxon>
        <taxon>Methanoculleus</taxon>
    </lineage>
</organism>
<dbReference type="EMBL" id="VCYH01000002">
    <property type="protein sequence ID" value="MDN7023933.1"/>
    <property type="molecule type" value="Genomic_DNA"/>
</dbReference>
<evidence type="ECO:0000259" key="1">
    <source>
        <dbReference type="SMART" id="SM00933"/>
    </source>
</evidence>
<evidence type="ECO:0000313" key="2">
    <source>
        <dbReference type="EMBL" id="MDN7023933.1"/>
    </source>
</evidence>
<dbReference type="Proteomes" id="UP001168338">
    <property type="component" value="Unassembled WGS sequence"/>
</dbReference>
<sequence>MDSHDEYRASVQRIAGEIRRYAPPDIGERFAASSGFRPASFLTFPSAFDGAVCAVDGSNALLADGGSFAVAAIRASASSYRGGTRQCRVTTPLYTVAVHQGGCNEDFAALFSDCFASLPKAPLEHDDPVRNAAVMRDTLEYWVAMEMAENLDAGDLILIDGTLRVRHASHDEILVRLMNLCSLRGILLAAVTKRTALTWGGGHPIVPATEGLARKLAVPEPWAVRISGRDDLVDREVSHPWKQRGEQYITRLHRRSPRAFKVEVPGHMNRDMVEQTFSGLAAYADDGRITGYPYPLLEAHLTTKIGKDTVDQVRQDLMQGMAEQGMSHVDYIQYFGDYHDEFDRY</sequence>
<keyword evidence="3" id="KW-1185">Reference proteome</keyword>
<accession>A0ABT8M7M2</accession>
<evidence type="ECO:0000313" key="3">
    <source>
        <dbReference type="Proteomes" id="UP001168338"/>
    </source>
</evidence>
<dbReference type="SMART" id="SM00933">
    <property type="entry name" value="NurA"/>
    <property type="match status" value="1"/>
</dbReference>
<dbReference type="RefSeq" id="WP_301663018.1">
    <property type="nucleotide sequence ID" value="NZ_VCYH01000002.1"/>
</dbReference>
<protein>
    <submittedName>
        <fullName evidence="2">DNA double-strand break repair nuclease NurA</fullName>
    </submittedName>
</protein>
<proteinExistence type="predicted"/>
<feature type="domain" description="NurA" evidence="1">
    <location>
        <begin position="50"/>
        <end position="305"/>
    </location>
</feature>
<dbReference type="InterPro" id="IPR018977">
    <property type="entry name" value="NurA_domain"/>
</dbReference>